<dbReference type="InterPro" id="IPR051553">
    <property type="entry name" value="Ran_GTPase-activating"/>
</dbReference>
<dbReference type="PANTHER" id="PTHR45982:SF1">
    <property type="entry name" value="REGULATOR OF CHROMOSOME CONDENSATION"/>
    <property type="match status" value="1"/>
</dbReference>
<dbReference type="InterPro" id="IPR029063">
    <property type="entry name" value="SAM-dependent_MTases_sf"/>
</dbReference>
<gene>
    <name evidence="2" type="ORF">CCMP2556_LOCUS28400</name>
</gene>
<accession>A0ABP0N3Q8</accession>
<sequence>MESLCIRVSLPSGQAAMLSVHRSSSIRELKVAAQKVLLHARGSKSFLSLVSSDGLLLDPKESIETSGLHDGDELSAVVHGFDLVATSKAFAGYRMLSGPVVVWGDANHGGDSRWVQHPAENILQVYATDYAFAAVLTDGRVTAWGGREAGGNCGEVEKQLRDVQQIFATASAFAAICNDGSVVTWGDAERGGDSRKVQDQLRKVQRIHATTSAFATISENGEVVQSDLKNVKQIAATASAFAAICDRDRDGELVNVVTWGNPSWGGDCSEVQHELKDVQHIFATRSAFVAVRQDGRVVTWGNQVSGGDSREVQTELKDVRHISATSAAFAALRQDGRVVTWGTAAWGGDSAHVQQELVEIQQVQSTMTAFAALRADGSVVTWGFPANGGDSSRVMDQLRDVLQIKSTWYAFAAILSEGRIVTWGQRNCGGDLSPQLSAELMTLMAWSISDLAAQARQSARTSMYPPWHKGVECMGVLPVPIFEHLQRLCPGWAPSEAAMTRQGKRLLVAGCGSGHQVAVELKTYSDITELVAFDVSAQSVAVAQRKLKELLPEHMARVRFLVGDIMDLTLSHPLLSDGFDLVVCCGVLHHLPKPLEGLQRLASVLRPSGVIQLATYSALSHQTWQNGVQDWLRSKNLKPESGIPTRQEVRAMRAEVLKPEERPEEALTLLHFPEFYTYAGVLDLLFHPLERSFTLLQLLEELILPARLKPLGVFFLDVNADLAARRAFRARFGEADMSDLDQWHALEAALSSQSGTKCGSPPSRALDYYMAL</sequence>
<dbReference type="Gene3D" id="3.40.50.150">
    <property type="entry name" value="Vaccinia Virus protein VP39"/>
    <property type="match status" value="1"/>
</dbReference>
<evidence type="ECO:0000259" key="1">
    <source>
        <dbReference type="Pfam" id="PF08242"/>
    </source>
</evidence>
<evidence type="ECO:0000313" key="3">
    <source>
        <dbReference type="Proteomes" id="UP001642484"/>
    </source>
</evidence>
<comment type="caution">
    <text evidence="2">The sequence shown here is derived from an EMBL/GenBank/DDBJ whole genome shotgun (WGS) entry which is preliminary data.</text>
</comment>
<dbReference type="SUPFAM" id="SSF50985">
    <property type="entry name" value="RCC1/BLIP-II"/>
    <property type="match status" value="2"/>
</dbReference>
<feature type="domain" description="Methyltransferase type 12" evidence="1">
    <location>
        <begin position="508"/>
        <end position="611"/>
    </location>
</feature>
<dbReference type="CDD" id="cd02440">
    <property type="entry name" value="AdoMet_MTases"/>
    <property type="match status" value="1"/>
</dbReference>
<dbReference type="InterPro" id="IPR009091">
    <property type="entry name" value="RCC1/BLIP-II"/>
</dbReference>
<dbReference type="Pfam" id="PF08242">
    <property type="entry name" value="Methyltransf_12"/>
    <property type="match status" value="1"/>
</dbReference>
<dbReference type="EMBL" id="CAXAMN010021284">
    <property type="protein sequence ID" value="CAK9057557.1"/>
    <property type="molecule type" value="Genomic_DNA"/>
</dbReference>
<evidence type="ECO:0000313" key="2">
    <source>
        <dbReference type="EMBL" id="CAK9057557.1"/>
    </source>
</evidence>
<proteinExistence type="predicted"/>
<dbReference type="Gene3D" id="2.130.10.30">
    <property type="entry name" value="Regulator of chromosome condensation 1/beta-lactamase-inhibitor protein II"/>
    <property type="match status" value="2"/>
</dbReference>
<organism evidence="2 3">
    <name type="scientific">Durusdinium trenchii</name>
    <dbReference type="NCBI Taxonomy" id="1381693"/>
    <lineage>
        <taxon>Eukaryota</taxon>
        <taxon>Sar</taxon>
        <taxon>Alveolata</taxon>
        <taxon>Dinophyceae</taxon>
        <taxon>Suessiales</taxon>
        <taxon>Symbiodiniaceae</taxon>
        <taxon>Durusdinium</taxon>
    </lineage>
</organism>
<keyword evidence="3" id="KW-1185">Reference proteome</keyword>
<dbReference type="Proteomes" id="UP001642484">
    <property type="component" value="Unassembled WGS sequence"/>
</dbReference>
<dbReference type="PANTHER" id="PTHR45982">
    <property type="entry name" value="REGULATOR OF CHROMOSOME CONDENSATION"/>
    <property type="match status" value="1"/>
</dbReference>
<dbReference type="InterPro" id="IPR013217">
    <property type="entry name" value="Methyltransf_12"/>
</dbReference>
<protein>
    <recommendedName>
        <fullName evidence="1">Methyltransferase type 12 domain-containing protein</fullName>
    </recommendedName>
</protein>
<dbReference type="SUPFAM" id="SSF53335">
    <property type="entry name" value="S-adenosyl-L-methionine-dependent methyltransferases"/>
    <property type="match status" value="1"/>
</dbReference>
<reference evidence="2 3" key="1">
    <citation type="submission" date="2024-02" db="EMBL/GenBank/DDBJ databases">
        <authorList>
            <person name="Chen Y."/>
            <person name="Shah S."/>
            <person name="Dougan E. K."/>
            <person name="Thang M."/>
            <person name="Chan C."/>
        </authorList>
    </citation>
    <scope>NUCLEOTIDE SEQUENCE [LARGE SCALE GENOMIC DNA]</scope>
</reference>
<name>A0ABP0N3Q8_9DINO</name>